<dbReference type="EMBL" id="CAKOFQ010006845">
    <property type="protein sequence ID" value="CAH1976174.1"/>
    <property type="molecule type" value="Genomic_DNA"/>
</dbReference>
<keyword evidence="2" id="KW-1185">Reference proteome</keyword>
<proteinExistence type="predicted"/>
<dbReference type="OrthoDB" id="6771791at2759"/>
<name>A0A9P0KKM5_ACAOB</name>
<protein>
    <submittedName>
        <fullName evidence="1">Uncharacterized protein</fullName>
    </submittedName>
</protein>
<gene>
    <name evidence="1" type="ORF">ACAOBT_LOCUS12005</name>
</gene>
<dbReference type="AlphaFoldDB" id="A0A9P0KKM5"/>
<comment type="caution">
    <text evidence="1">The sequence shown here is derived from an EMBL/GenBank/DDBJ whole genome shotgun (WGS) entry which is preliminary data.</text>
</comment>
<accession>A0A9P0KKM5</accession>
<reference evidence="1" key="1">
    <citation type="submission" date="2022-03" db="EMBL/GenBank/DDBJ databases">
        <authorList>
            <person name="Sayadi A."/>
        </authorList>
    </citation>
    <scope>NUCLEOTIDE SEQUENCE</scope>
</reference>
<organism evidence="1 2">
    <name type="scientific">Acanthoscelides obtectus</name>
    <name type="common">Bean weevil</name>
    <name type="synonym">Bruchus obtectus</name>
    <dbReference type="NCBI Taxonomy" id="200917"/>
    <lineage>
        <taxon>Eukaryota</taxon>
        <taxon>Metazoa</taxon>
        <taxon>Ecdysozoa</taxon>
        <taxon>Arthropoda</taxon>
        <taxon>Hexapoda</taxon>
        <taxon>Insecta</taxon>
        <taxon>Pterygota</taxon>
        <taxon>Neoptera</taxon>
        <taxon>Endopterygota</taxon>
        <taxon>Coleoptera</taxon>
        <taxon>Polyphaga</taxon>
        <taxon>Cucujiformia</taxon>
        <taxon>Chrysomeloidea</taxon>
        <taxon>Chrysomelidae</taxon>
        <taxon>Bruchinae</taxon>
        <taxon>Bruchini</taxon>
        <taxon>Acanthoscelides</taxon>
    </lineage>
</organism>
<evidence type="ECO:0000313" key="1">
    <source>
        <dbReference type="EMBL" id="CAH1976174.1"/>
    </source>
</evidence>
<sequence>MKEEWIARSIVGIADFFEERPPQWRADFQFGKGRRDRGRLFSNDSTNDEDVLNNEGNFRELIWFRVESGDNLFEKNEIIESFH</sequence>
<dbReference type="Proteomes" id="UP001152888">
    <property type="component" value="Unassembled WGS sequence"/>
</dbReference>
<evidence type="ECO:0000313" key="2">
    <source>
        <dbReference type="Proteomes" id="UP001152888"/>
    </source>
</evidence>